<sequence>MPFRQFGGRVTDSLKDRYQQSPNWSDGKFQNLQDTSMSISLKDFPKILYQQLSGRSDRTPNKPLPIRSFDHQKLMDSSEKMKYAWYGHSAIFMKLNGLNILIDPMLGPDASPIGPITTQRFSKDSLDLIDDFPEIDLLLMTHDHYDHLDFESIKKLKNKTKRYFVALGLKRHLVSWGVDSALITEFDWWEEQELGGVKVTFTPTRHFSGRGLTDRAKCLWGGWAFQTAAESIWFSGDGGYGQHFQKIGEHFGGFDFAFMECGQYNEHWRQIHLFPDESVFAAQDAFAKKIMPVHWAGFTLAPHHWKEPVEIFTATAKSRQMDFVIPQIGELRSVEETHWEEWWREY</sequence>
<dbReference type="PIRSF" id="PIRSF038896">
    <property type="entry name" value="NAPE-PLD"/>
    <property type="match status" value="1"/>
</dbReference>
<dbReference type="InterPro" id="IPR024884">
    <property type="entry name" value="NAPE-PLD"/>
</dbReference>
<dbReference type="EMBL" id="FOVW01000008">
    <property type="protein sequence ID" value="SFO53940.1"/>
    <property type="molecule type" value="Genomic_DNA"/>
</dbReference>
<evidence type="ECO:0000313" key="2">
    <source>
        <dbReference type="EMBL" id="SFO53940.1"/>
    </source>
</evidence>
<feature type="domain" description="Metallo-beta-lactamase" evidence="1">
    <location>
        <begin position="99"/>
        <end position="295"/>
    </location>
</feature>
<evidence type="ECO:0000259" key="1">
    <source>
        <dbReference type="Pfam" id="PF12706"/>
    </source>
</evidence>
<dbReference type="GO" id="GO:0008270">
    <property type="term" value="F:zinc ion binding"/>
    <property type="evidence" value="ECO:0007669"/>
    <property type="project" value="InterPro"/>
</dbReference>
<dbReference type="InterPro" id="IPR036866">
    <property type="entry name" value="RibonucZ/Hydroxyglut_hydro"/>
</dbReference>
<dbReference type="SUPFAM" id="SSF56281">
    <property type="entry name" value="Metallo-hydrolase/oxidoreductase"/>
    <property type="match status" value="1"/>
</dbReference>
<dbReference type="InterPro" id="IPR001279">
    <property type="entry name" value="Metallo-B-lactamas"/>
</dbReference>
<dbReference type="GO" id="GO:0005737">
    <property type="term" value="C:cytoplasm"/>
    <property type="evidence" value="ECO:0007669"/>
    <property type="project" value="TreeGrafter"/>
</dbReference>
<dbReference type="PANTHER" id="PTHR15032:SF4">
    <property type="entry name" value="N-ACYL-PHOSPHATIDYLETHANOLAMINE-HYDROLYZING PHOSPHOLIPASE D"/>
    <property type="match status" value="1"/>
</dbReference>
<dbReference type="STRING" id="226506.SAMN04488519_1082"/>
<keyword evidence="3" id="KW-1185">Reference proteome</keyword>
<dbReference type="Pfam" id="PF12706">
    <property type="entry name" value="Lactamase_B_2"/>
    <property type="match status" value="1"/>
</dbReference>
<gene>
    <name evidence="2" type="ORF">SAMN04488519_1082</name>
</gene>
<evidence type="ECO:0000313" key="3">
    <source>
        <dbReference type="Proteomes" id="UP000199564"/>
    </source>
</evidence>
<protein>
    <submittedName>
        <fullName evidence="2">L-ascorbate metabolism protein UlaG, beta-lactamase superfamily</fullName>
    </submittedName>
</protein>
<proteinExistence type="predicted"/>
<dbReference type="Gene3D" id="3.60.15.10">
    <property type="entry name" value="Ribonuclease Z/Hydroxyacylglutathione hydrolase-like"/>
    <property type="match status" value="1"/>
</dbReference>
<dbReference type="AlphaFoldDB" id="A0A1I5I148"/>
<reference evidence="3" key="1">
    <citation type="submission" date="2016-10" db="EMBL/GenBank/DDBJ databases">
        <authorList>
            <person name="Varghese N."/>
            <person name="Submissions S."/>
        </authorList>
    </citation>
    <scope>NUCLEOTIDE SEQUENCE [LARGE SCALE GENOMIC DNA]</scope>
    <source>
        <strain evidence="3">DSM 15282</strain>
    </source>
</reference>
<dbReference type="RefSeq" id="WP_091654767.1">
    <property type="nucleotide sequence ID" value="NZ_FOVW01000008.1"/>
</dbReference>
<organism evidence="2 3">
    <name type="scientific">Algoriphagus ornithinivorans</name>
    <dbReference type="NCBI Taxonomy" id="226506"/>
    <lineage>
        <taxon>Bacteria</taxon>
        <taxon>Pseudomonadati</taxon>
        <taxon>Bacteroidota</taxon>
        <taxon>Cytophagia</taxon>
        <taxon>Cytophagales</taxon>
        <taxon>Cyclobacteriaceae</taxon>
        <taxon>Algoriphagus</taxon>
    </lineage>
</organism>
<name>A0A1I5I148_9BACT</name>
<accession>A0A1I5I148</accession>
<dbReference type="Proteomes" id="UP000199564">
    <property type="component" value="Unassembled WGS sequence"/>
</dbReference>
<dbReference type="GO" id="GO:0070290">
    <property type="term" value="F:N-acylphosphatidylethanolamine-specific phospholipase D activity"/>
    <property type="evidence" value="ECO:0007669"/>
    <property type="project" value="InterPro"/>
</dbReference>
<dbReference type="PANTHER" id="PTHR15032">
    <property type="entry name" value="N-ACYL-PHOSPHATIDYLETHANOLAMINE-HYDROLYZING PHOSPHOLIPASE D"/>
    <property type="match status" value="1"/>
</dbReference>